<dbReference type="InterPro" id="IPR005625">
    <property type="entry name" value="PepSY-ass_TM"/>
</dbReference>
<keyword evidence="1" id="KW-0812">Transmembrane</keyword>
<organism evidence="2 3">
    <name type="scientific">Herbihabitans rhizosphaerae</name>
    <dbReference type="NCBI Taxonomy" id="1872711"/>
    <lineage>
        <taxon>Bacteria</taxon>
        <taxon>Bacillati</taxon>
        <taxon>Actinomycetota</taxon>
        <taxon>Actinomycetes</taxon>
        <taxon>Pseudonocardiales</taxon>
        <taxon>Pseudonocardiaceae</taxon>
        <taxon>Herbihabitans</taxon>
    </lineage>
</organism>
<comment type="caution">
    <text evidence="2">The sequence shown here is derived from an EMBL/GenBank/DDBJ whole genome shotgun (WGS) entry which is preliminary data.</text>
</comment>
<reference evidence="2 3" key="1">
    <citation type="submission" date="2019-02" db="EMBL/GenBank/DDBJ databases">
        <title>Genomic Encyclopedia of Type Strains, Phase IV (KMG-IV): sequencing the most valuable type-strain genomes for metagenomic binning, comparative biology and taxonomic classification.</title>
        <authorList>
            <person name="Goeker M."/>
        </authorList>
    </citation>
    <scope>NUCLEOTIDE SEQUENCE [LARGE SCALE GENOMIC DNA]</scope>
    <source>
        <strain evidence="2 3">DSM 101727</strain>
    </source>
</reference>
<accession>A0A4Q7KJN7</accession>
<keyword evidence="1" id="KW-1133">Transmembrane helix</keyword>
<keyword evidence="1" id="KW-0472">Membrane</keyword>
<keyword evidence="3" id="KW-1185">Reference proteome</keyword>
<proteinExistence type="predicted"/>
<dbReference type="Proteomes" id="UP000294257">
    <property type="component" value="Unassembled WGS sequence"/>
</dbReference>
<name>A0A4Q7KJN7_9PSEU</name>
<dbReference type="RefSeq" id="WP_130345907.1">
    <property type="nucleotide sequence ID" value="NZ_SGWQ01000007.1"/>
</dbReference>
<sequence>MTIVENESELLDPITRPSRTISGWTALRLLSRRVHFLAGMAIAPLLAVLCLSGIAYAFSPQINDLVYGDTLSVGAPGGSARPVAEQVAAAQRARPGAALESVIVSDSPDATTRVVFPAGGHEHHGGGFNAESTTVYVNPYTTEIAGQETTVSGRPPVQVWLREFHGNLKLGEPGRLYAEFVASWLPVVVIGGLVLWLGKRRGKRLTPDARGETGRARTRGWHGAIGLWISVGLLAVSVTGLTWSVHAGERVDDLVAALDARSPSLSAPAVVAPAGATPIDLDRVITVAREGGLSGTLTVTPPAARTKPFKVTESSAGLPVQKDSVAVDPYTGAITGRVGWDDYPLLAKLTTLGIQGHSGELFGLANQIVMALIAAGALVLLVLGYRMWWKRRPAAGGLPASPHVAWSRVPRPVIAGIVVATAALAWAMPVLGVTLAVFLLIDFAVATARGRRSGMIEV</sequence>
<evidence type="ECO:0000313" key="3">
    <source>
        <dbReference type="Proteomes" id="UP000294257"/>
    </source>
</evidence>
<dbReference type="PANTHER" id="PTHR34219">
    <property type="entry name" value="IRON-REGULATED INNER MEMBRANE PROTEIN-RELATED"/>
    <property type="match status" value="1"/>
</dbReference>
<feature type="transmembrane region" description="Helical" evidence="1">
    <location>
        <begin position="225"/>
        <end position="245"/>
    </location>
</feature>
<protein>
    <submittedName>
        <fullName evidence="2">Putative iron-regulated membrane protein</fullName>
    </submittedName>
</protein>
<feature type="transmembrane region" description="Helical" evidence="1">
    <location>
        <begin position="36"/>
        <end position="58"/>
    </location>
</feature>
<dbReference type="Pfam" id="PF03929">
    <property type="entry name" value="PepSY_TM"/>
    <property type="match status" value="1"/>
</dbReference>
<feature type="transmembrane region" description="Helical" evidence="1">
    <location>
        <begin position="368"/>
        <end position="388"/>
    </location>
</feature>
<dbReference type="AlphaFoldDB" id="A0A4Q7KJN7"/>
<evidence type="ECO:0000256" key="1">
    <source>
        <dbReference type="SAM" id="Phobius"/>
    </source>
</evidence>
<dbReference type="OrthoDB" id="9791166at2"/>
<dbReference type="EMBL" id="SGWQ01000007">
    <property type="protein sequence ID" value="RZS36404.1"/>
    <property type="molecule type" value="Genomic_DNA"/>
</dbReference>
<gene>
    <name evidence="2" type="ORF">EV193_10785</name>
</gene>
<feature type="transmembrane region" description="Helical" evidence="1">
    <location>
        <begin position="176"/>
        <end position="197"/>
    </location>
</feature>
<dbReference type="PANTHER" id="PTHR34219:SF1">
    <property type="entry name" value="PEPSY DOMAIN-CONTAINING PROTEIN"/>
    <property type="match status" value="1"/>
</dbReference>
<evidence type="ECO:0000313" key="2">
    <source>
        <dbReference type="EMBL" id="RZS36404.1"/>
    </source>
</evidence>